<dbReference type="GO" id="GO:0006508">
    <property type="term" value="P:proteolysis"/>
    <property type="evidence" value="ECO:0007669"/>
    <property type="project" value="InterPro"/>
</dbReference>
<dbReference type="InterPro" id="IPR050955">
    <property type="entry name" value="Plant_Biomass_Hydrol_Est"/>
</dbReference>
<evidence type="ECO:0000256" key="2">
    <source>
        <dbReference type="SAM" id="SignalP"/>
    </source>
</evidence>
<evidence type="ECO:0000313" key="4">
    <source>
        <dbReference type="EMBL" id="PCH38714.1"/>
    </source>
</evidence>
<feature type="chain" id="PRO_5013715979" description="Peptidase S9 prolyl oligopeptidase catalytic domain-containing protein" evidence="2">
    <location>
        <begin position="31"/>
        <end position="942"/>
    </location>
</feature>
<dbReference type="SUPFAM" id="SSF53474">
    <property type="entry name" value="alpha/beta-Hydrolases"/>
    <property type="match status" value="1"/>
</dbReference>
<dbReference type="PANTHER" id="PTHR43037:SF4">
    <property type="entry name" value="PEPTIDASE S9 PROLYL OLIGOPEPTIDASE CATALYTIC DOMAIN-CONTAINING PROTEIN"/>
    <property type="match status" value="1"/>
</dbReference>
<evidence type="ECO:0000313" key="5">
    <source>
        <dbReference type="Proteomes" id="UP000218811"/>
    </source>
</evidence>
<dbReference type="InterPro" id="IPR001375">
    <property type="entry name" value="Peptidase_S9_cat"/>
</dbReference>
<accession>A0A2H3JPY4</accession>
<dbReference type="Proteomes" id="UP000218811">
    <property type="component" value="Unassembled WGS sequence"/>
</dbReference>
<protein>
    <recommendedName>
        <fullName evidence="3">Peptidase S9 prolyl oligopeptidase catalytic domain-containing protein</fullName>
    </recommendedName>
</protein>
<feature type="signal peptide" evidence="2">
    <location>
        <begin position="1"/>
        <end position="30"/>
    </location>
</feature>
<dbReference type="OMA" id="HAREQHF"/>
<reference evidence="4 5" key="1">
    <citation type="journal article" date="2012" name="Science">
        <title>The Paleozoic origin of enzymatic lignin decomposition reconstructed from 31 fungal genomes.</title>
        <authorList>
            <person name="Floudas D."/>
            <person name="Binder M."/>
            <person name="Riley R."/>
            <person name="Barry K."/>
            <person name="Blanchette R.A."/>
            <person name="Henrissat B."/>
            <person name="Martinez A.T."/>
            <person name="Otillar R."/>
            <person name="Spatafora J.W."/>
            <person name="Yadav J.S."/>
            <person name="Aerts A."/>
            <person name="Benoit I."/>
            <person name="Boyd A."/>
            <person name="Carlson A."/>
            <person name="Copeland A."/>
            <person name="Coutinho P.M."/>
            <person name="de Vries R.P."/>
            <person name="Ferreira P."/>
            <person name="Findley K."/>
            <person name="Foster B."/>
            <person name="Gaskell J."/>
            <person name="Glotzer D."/>
            <person name="Gorecki P."/>
            <person name="Heitman J."/>
            <person name="Hesse C."/>
            <person name="Hori C."/>
            <person name="Igarashi K."/>
            <person name="Jurgens J.A."/>
            <person name="Kallen N."/>
            <person name="Kersten P."/>
            <person name="Kohler A."/>
            <person name="Kuees U."/>
            <person name="Kumar T.K.A."/>
            <person name="Kuo A."/>
            <person name="LaButti K."/>
            <person name="Larrondo L.F."/>
            <person name="Lindquist E."/>
            <person name="Ling A."/>
            <person name="Lombard V."/>
            <person name="Lucas S."/>
            <person name="Lundell T."/>
            <person name="Martin R."/>
            <person name="McLaughlin D.J."/>
            <person name="Morgenstern I."/>
            <person name="Morin E."/>
            <person name="Murat C."/>
            <person name="Nagy L.G."/>
            <person name="Nolan M."/>
            <person name="Ohm R.A."/>
            <person name="Patyshakuliyeva A."/>
            <person name="Rokas A."/>
            <person name="Ruiz-Duenas F.J."/>
            <person name="Sabat G."/>
            <person name="Salamov A."/>
            <person name="Samejima M."/>
            <person name="Schmutz J."/>
            <person name="Slot J.C."/>
            <person name="St John F."/>
            <person name="Stenlid J."/>
            <person name="Sun H."/>
            <person name="Sun S."/>
            <person name="Syed K."/>
            <person name="Tsang A."/>
            <person name="Wiebenga A."/>
            <person name="Young D."/>
            <person name="Pisabarro A."/>
            <person name="Eastwood D.C."/>
            <person name="Martin F."/>
            <person name="Cullen D."/>
            <person name="Grigoriev I.V."/>
            <person name="Hibbett D.S."/>
        </authorList>
    </citation>
    <scope>NUCLEOTIDE SEQUENCE [LARGE SCALE GENOMIC DNA]</scope>
    <source>
        <strain evidence="4 5">MD-104</strain>
    </source>
</reference>
<evidence type="ECO:0000259" key="3">
    <source>
        <dbReference type="Pfam" id="PF00326"/>
    </source>
</evidence>
<keyword evidence="1 2" id="KW-0732">Signal</keyword>
<sequence>MTRALRTMAYPRSCWTSTFWFSWVLALVMASGGQQQTVFDASFASLIDAGANGSIDWRVSVSKDWDVLGPFPIHAREQHFLSPAFPLNLSEPLDHTAQWPSSYADNGTVGWTTARARDDGTLDVSFPEIRWSSLRATEGWAALQSHSVLHTTITIYPPPSQDGQSANPPKLLVDLLQGSFFTVLPPKNHESTEGVVPTWYAGNIYAMDRAPPQVVPLPRDPSATEPTAYDLFVSGDYEIRLFGDPLFNSRRDGIPVLSLTLSASLLTSSKAEVILLPSHDVTCDFADGWAFGDALGVGVRSLSGWWTVGNVSLTTITEPSPIELQLLNATRIAPSQTRIVPIRISQRAAYYASSIELDLHLTSSTTLTTLHVILPVTQLPQWTPSNSPSEGIMASYFFATSMPTAFRVIPPELPNDGDPHPAVLALHGAGVDIITMPFWIQALPRQERSWVIAPTGRTAWGLDWHGPSTQDAWSTVDALYAIVASRESWHLYMLAENTRVLVLGHSNGGQGAWYIASRYPDRVAAAIPAAGYIKSQSYVPLIHSRSAHYIDPPLRAILESSLTPDDNDLFMSNLVDTPILAIHGGDDENVPVWHTREAVSVLKTWDPNANATYVEDQGQTHWYPAVFDNDHVKAFMRSLLEQGAVGAVSQSKSFTLTVSVPSDSGAMHGWRILSLQTPGRLARLTVRVEDDLVSVRTTNVKSFSIHRLTNGIQLTVDDRPLHINETINDPVVLQFSIHDKMWTVENSIVTPNIQNTGRLSNILNSVAPLLIVIPDNSTDRMLSVAGRIAHNLDIYHKLDAEIIFADEALRRLQTGSLGRGNIVAFGDVDNSFTRHILVDSRTPFQIHGTNLFIKGRQLGQPSAAALFLHPHPSVDSALVMIVFAGRDSGLEKGLRLCPIRTGVTVPDWLLIGTSTDAVGAAGIDGAGVWGVNWDWNEAMSWL</sequence>
<dbReference type="GO" id="GO:0008236">
    <property type="term" value="F:serine-type peptidase activity"/>
    <property type="evidence" value="ECO:0007669"/>
    <property type="project" value="InterPro"/>
</dbReference>
<dbReference type="Gene3D" id="3.40.50.1820">
    <property type="entry name" value="alpha/beta hydrolase"/>
    <property type="match status" value="1"/>
</dbReference>
<feature type="domain" description="Peptidase S9 prolyl oligopeptidase catalytic" evidence="3">
    <location>
        <begin position="456"/>
        <end position="624"/>
    </location>
</feature>
<dbReference type="OrthoDB" id="449091at2759"/>
<name>A0A2H3JPY4_WOLCO</name>
<organism evidence="4 5">
    <name type="scientific">Wolfiporia cocos (strain MD-104)</name>
    <name type="common">Brown rot fungus</name>
    <dbReference type="NCBI Taxonomy" id="742152"/>
    <lineage>
        <taxon>Eukaryota</taxon>
        <taxon>Fungi</taxon>
        <taxon>Dikarya</taxon>
        <taxon>Basidiomycota</taxon>
        <taxon>Agaricomycotina</taxon>
        <taxon>Agaricomycetes</taxon>
        <taxon>Polyporales</taxon>
        <taxon>Phaeolaceae</taxon>
        <taxon>Wolfiporia</taxon>
    </lineage>
</organism>
<evidence type="ECO:0000256" key="1">
    <source>
        <dbReference type="ARBA" id="ARBA00022729"/>
    </source>
</evidence>
<dbReference type="AlphaFoldDB" id="A0A2H3JPY4"/>
<dbReference type="InterPro" id="IPR029058">
    <property type="entry name" value="AB_hydrolase_fold"/>
</dbReference>
<dbReference type="STRING" id="742152.A0A2H3JPY4"/>
<dbReference type="PANTHER" id="PTHR43037">
    <property type="entry name" value="UNNAMED PRODUCT-RELATED"/>
    <property type="match status" value="1"/>
</dbReference>
<gene>
    <name evidence="4" type="ORF">WOLCODRAFT_97559</name>
</gene>
<dbReference type="Pfam" id="PF00326">
    <property type="entry name" value="Peptidase_S9"/>
    <property type="match status" value="1"/>
</dbReference>
<keyword evidence="5" id="KW-1185">Reference proteome</keyword>
<proteinExistence type="predicted"/>
<dbReference type="EMBL" id="KB467942">
    <property type="protein sequence ID" value="PCH38714.1"/>
    <property type="molecule type" value="Genomic_DNA"/>
</dbReference>